<keyword evidence="4" id="KW-0812">Transmembrane</keyword>
<reference evidence="6 7" key="1">
    <citation type="submission" date="2012-12" db="EMBL/GenBank/DDBJ databases">
        <title>Novel taxa of Listeriaceae from agricultural environments in the United States.</title>
        <authorList>
            <person name="den Bakker H.C."/>
            <person name="Allred A."/>
            <person name="Warchocki S."/>
            <person name="Wright E.M."/>
            <person name="Burrell A."/>
            <person name="Nightingale K.K."/>
            <person name="Kephart D."/>
            <person name="Wiedmann M."/>
        </authorList>
    </citation>
    <scope>NUCLEOTIDE SEQUENCE [LARGE SCALE GENOMIC DNA]</scope>
    <source>
        <strain evidence="6 7">FSL F6-1183</strain>
    </source>
</reference>
<dbReference type="AlphaFoldDB" id="A0A829R553"/>
<evidence type="ECO:0000256" key="2">
    <source>
        <dbReference type="ARBA" id="ARBA00022840"/>
    </source>
</evidence>
<protein>
    <submittedName>
        <fullName evidence="6">Cell division FtsK/SpoIIIE family protein</fullName>
    </submittedName>
</protein>
<dbReference type="EMBL" id="AODG01000015">
    <property type="protein sequence ID" value="EUJ26644.1"/>
    <property type="molecule type" value="Genomic_DNA"/>
</dbReference>
<gene>
    <name evidence="6" type="ORF">LMUR_12591</name>
</gene>
<dbReference type="Proteomes" id="UP000019251">
    <property type="component" value="Unassembled WGS sequence"/>
</dbReference>
<dbReference type="Gene3D" id="3.40.50.300">
    <property type="entry name" value="P-loop containing nucleotide triphosphate hydrolases"/>
    <property type="match status" value="1"/>
</dbReference>
<dbReference type="GO" id="GO:0005524">
    <property type="term" value="F:ATP binding"/>
    <property type="evidence" value="ECO:0007669"/>
    <property type="project" value="UniProtKB-UniRule"/>
</dbReference>
<proteinExistence type="predicted"/>
<dbReference type="SUPFAM" id="SSF52540">
    <property type="entry name" value="P-loop containing nucleoside triphosphate hydrolases"/>
    <property type="match status" value="1"/>
</dbReference>
<keyword evidence="4" id="KW-0472">Membrane</keyword>
<dbReference type="PANTHER" id="PTHR22683">
    <property type="entry name" value="SPORULATION PROTEIN RELATED"/>
    <property type="match status" value="1"/>
</dbReference>
<evidence type="ECO:0000256" key="1">
    <source>
        <dbReference type="ARBA" id="ARBA00022741"/>
    </source>
</evidence>
<dbReference type="PROSITE" id="PS50901">
    <property type="entry name" value="FTSK"/>
    <property type="match status" value="1"/>
</dbReference>
<accession>A0A829R553</accession>
<feature type="transmembrane region" description="Helical" evidence="4">
    <location>
        <begin position="75"/>
        <end position="97"/>
    </location>
</feature>
<organism evidence="6 7">
    <name type="scientific">Listeria grayi FSL F6-1183</name>
    <dbReference type="NCBI Taxonomy" id="1265827"/>
    <lineage>
        <taxon>Bacteria</taxon>
        <taxon>Bacillati</taxon>
        <taxon>Bacillota</taxon>
        <taxon>Bacilli</taxon>
        <taxon>Bacillales</taxon>
        <taxon>Listeriaceae</taxon>
        <taxon>Listeria</taxon>
    </lineage>
</organism>
<keyword evidence="6" id="KW-0131">Cell cycle</keyword>
<feature type="binding site" evidence="3">
    <location>
        <begin position="253"/>
        <end position="260"/>
    </location>
    <ligand>
        <name>ATP</name>
        <dbReference type="ChEBI" id="CHEBI:30616"/>
    </ligand>
</feature>
<dbReference type="InterPro" id="IPR050206">
    <property type="entry name" value="FtsK/SpoIIIE/SftA"/>
</dbReference>
<keyword evidence="2 3" id="KW-0067">ATP-binding</keyword>
<comment type="caution">
    <text evidence="6">The sequence shown here is derived from an EMBL/GenBank/DDBJ whole genome shotgun (WGS) entry which is preliminary data.</text>
</comment>
<dbReference type="PANTHER" id="PTHR22683:SF47">
    <property type="entry name" value="FTSK DOMAIN-CONTAINING PROTEIN YDCQ"/>
    <property type="match status" value="1"/>
</dbReference>
<evidence type="ECO:0000256" key="3">
    <source>
        <dbReference type="PROSITE-ProRule" id="PRU00289"/>
    </source>
</evidence>
<keyword evidence="1 3" id="KW-0547">Nucleotide-binding</keyword>
<evidence type="ECO:0000313" key="6">
    <source>
        <dbReference type="EMBL" id="EUJ26644.1"/>
    </source>
</evidence>
<evidence type="ECO:0000256" key="4">
    <source>
        <dbReference type="SAM" id="Phobius"/>
    </source>
</evidence>
<dbReference type="GO" id="GO:0051301">
    <property type="term" value="P:cell division"/>
    <property type="evidence" value="ECO:0007669"/>
    <property type="project" value="UniProtKB-KW"/>
</dbReference>
<keyword evidence="4" id="KW-1133">Transmembrane helix</keyword>
<name>A0A829R553_LISGR</name>
<keyword evidence="6" id="KW-0132">Cell division</keyword>
<evidence type="ECO:0000259" key="5">
    <source>
        <dbReference type="PROSITE" id="PS50901"/>
    </source>
</evidence>
<sequence>MKKFIEKYIYKYRGKRIKYKTRYAVKKAGILIGLPAFLILLVLTGKFFQVMPAFPLEVSVEGIKEYVQTINYMGLFYAVISSLGFSFLFLFILRIIFFDRYVLMKQKQQVARFIIDRGWYDTESFQKEQKNWLEDIMTFGKSTPTKTVTKERRTYFPRVYFRYTNDFIYIRFPTDGSAYQENYLDVAKSLEVMLFAELVSEVREEGYICYQFIYAISRDRLNLSDVIAKNGSLKLMKRSEWKYDKMPHMLISGGTGAGKTYVILSVLLGLVRGECKKEDIYIADPKNADLADLEGIFPRVYSQATGIQMVIHNFRKAMVERSEQMKQHPNYETGKNYRALGLRPQFLIFDEVVAFMEMLDYKEQGKVMSDLKQIVMLGRQAGFFLIAGLQRPDAKYLADGIRDQFHYRIALGKNSEVGYSMMFGDTDKKFSQKEVVGFGYADSGKGVISEFYSPLVKKDFNFIEAFKKVV</sequence>
<dbReference type="InterPro" id="IPR027417">
    <property type="entry name" value="P-loop_NTPase"/>
</dbReference>
<dbReference type="RefSeq" id="WP_036107594.1">
    <property type="nucleotide sequence ID" value="NZ_AODG01000015.1"/>
</dbReference>
<feature type="domain" description="FtsK" evidence="5">
    <location>
        <begin position="236"/>
        <end position="420"/>
    </location>
</feature>
<feature type="transmembrane region" description="Helical" evidence="4">
    <location>
        <begin position="28"/>
        <end position="48"/>
    </location>
</feature>
<dbReference type="InterPro" id="IPR002543">
    <property type="entry name" value="FtsK_dom"/>
</dbReference>
<evidence type="ECO:0000313" key="7">
    <source>
        <dbReference type="Proteomes" id="UP000019251"/>
    </source>
</evidence>
<dbReference type="GO" id="GO:0003677">
    <property type="term" value="F:DNA binding"/>
    <property type="evidence" value="ECO:0007669"/>
    <property type="project" value="InterPro"/>
</dbReference>